<dbReference type="Proteomes" id="UP000268056">
    <property type="component" value="Unassembled WGS sequence"/>
</dbReference>
<reference evidence="1 2" key="1">
    <citation type="submission" date="2018-08" db="EMBL/GenBank/DDBJ databases">
        <title>Recombination of ecologically and evolutionarily significant loci maintains genetic cohesion in the Pseudomonas syringae species complex.</title>
        <authorList>
            <person name="Dillon M."/>
            <person name="Thakur S."/>
            <person name="Almeida R.N.D."/>
            <person name="Weir B.S."/>
            <person name="Guttman D.S."/>
        </authorList>
    </citation>
    <scope>NUCLEOTIDE SEQUENCE [LARGE SCALE GENOMIC DNA]</scope>
    <source>
        <strain evidence="1 2">ICMP 4092</strain>
    </source>
</reference>
<gene>
    <name evidence="1" type="ORF">ALQ32_04371</name>
</gene>
<comment type="caution">
    <text evidence="1">The sequence shown here is derived from an EMBL/GenBank/DDBJ whole genome shotgun (WGS) entry which is preliminary data.</text>
</comment>
<dbReference type="AlphaFoldDB" id="A0A3M3Z485"/>
<name>A0A3M3Z485_9PSED</name>
<evidence type="ECO:0000313" key="1">
    <source>
        <dbReference type="EMBL" id="RMO89416.1"/>
    </source>
</evidence>
<sequence length="44" mass="4977">MKAKKVQPQGKTGRADVALSSINKLYGIERKLKDVSDEQRYIGR</sequence>
<protein>
    <submittedName>
        <fullName evidence="1">ISPsy5, transposase</fullName>
    </submittedName>
</protein>
<dbReference type="EMBL" id="RBQC01000067">
    <property type="protein sequence ID" value="RMO89416.1"/>
    <property type="molecule type" value="Genomic_DNA"/>
</dbReference>
<organism evidence="1 2">
    <name type="scientific">Pseudomonas syringae pv. tagetis</name>
    <dbReference type="NCBI Taxonomy" id="129140"/>
    <lineage>
        <taxon>Bacteria</taxon>
        <taxon>Pseudomonadati</taxon>
        <taxon>Pseudomonadota</taxon>
        <taxon>Gammaproteobacteria</taxon>
        <taxon>Pseudomonadales</taxon>
        <taxon>Pseudomonadaceae</taxon>
        <taxon>Pseudomonas</taxon>
    </lineage>
</organism>
<proteinExistence type="predicted"/>
<evidence type="ECO:0000313" key="2">
    <source>
        <dbReference type="Proteomes" id="UP000268056"/>
    </source>
</evidence>
<accession>A0A3M3Z485</accession>